<gene>
    <name evidence="8" type="ORF">ACFQMG_05505</name>
</gene>
<dbReference type="RefSeq" id="WP_345704839.1">
    <property type="nucleotide sequence ID" value="NZ_BAABKV010000001.1"/>
</dbReference>
<comment type="subcellular location">
    <subcellularLocation>
        <location evidence="1">Membrane</location>
        <topology evidence="1">Multi-pass membrane protein</topology>
    </subcellularLocation>
</comment>
<feature type="transmembrane region" description="Helical" evidence="6">
    <location>
        <begin position="157"/>
        <end position="179"/>
    </location>
</feature>
<comment type="caution">
    <text evidence="8">The sequence shown here is derived from an EMBL/GenBank/DDBJ whole genome shotgun (WGS) entry which is preliminary data.</text>
</comment>
<evidence type="ECO:0000313" key="8">
    <source>
        <dbReference type="EMBL" id="MFC7179020.1"/>
    </source>
</evidence>
<evidence type="ECO:0000256" key="5">
    <source>
        <dbReference type="SAM" id="MobiDB-lite"/>
    </source>
</evidence>
<evidence type="ECO:0000313" key="9">
    <source>
        <dbReference type="Proteomes" id="UP001596435"/>
    </source>
</evidence>
<evidence type="ECO:0000256" key="1">
    <source>
        <dbReference type="ARBA" id="ARBA00004141"/>
    </source>
</evidence>
<feature type="domain" description="Ferric oxidoreductase" evidence="7">
    <location>
        <begin position="23"/>
        <end position="144"/>
    </location>
</feature>
<organism evidence="8 9">
    <name type="scientific">Kitasatospora paranensis</name>
    <dbReference type="NCBI Taxonomy" id="258053"/>
    <lineage>
        <taxon>Bacteria</taxon>
        <taxon>Bacillati</taxon>
        <taxon>Actinomycetota</taxon>
        <taxon>Actinomycetes</taxon>
        <taxon>Kitasatosporales</taxon>
        <taxon>Streptomycetaceae</taxon>
        <taxon>Kitasatospora</taxon>
    </lineage>
</organism>
<evidence type="ECO:0000256" key="6">
    <source>
        <dbReference type="SAM" id="Phobius"/>
    </source>
</evidence>
<keyword evidence="4 6" id="KW-0472">Membrane</keyword>
<evidence type="ECO:0000259" key="7">
    <source>
        <dbReference type="Pfam" id="PF01794"/>
    </source>
</evidence>
<feature type="transmembrane region" description="Helical" evidence="6">
    <location>
        <begin position="133"/>
        <end position="151"/>
    </location>
</feature>
<name>A0ABW2FTR3_9ACTN</name>
<keyword evidence="2 6" id="KW-0812">Transmembrane</keyword>
<dbReference type="Proteomes" id="UP001596435">
    <property type="component" value="Unassembled WGS sequence"/>
</dbReference>
<keyword evidence="3 6" id="KW-1133">Transmembrane helix</keyword>
<protein>
    <submittedName>
        <fullName evidence="8">Ferric reductase-like transmembrane domain-containing protein</fullName>
    </submittedName>
</protein>
<dbReference type="InterPro" id="IPR013130">
    <property type="entry name" value="Fe3_Rdtase_TM_dom"/>
</dbReference>
<feature type="transmembrane region" description="Helical" evidence="6">
    <location>
        <begin position="191"/>
        <end position="210"/>
    </location>
</feature>
<feature type="region of interest" description="Disordered" evidence="5">
    <location>
        <begin position="219"/>
        <end position="250"/>
    </location>
</feature>
<keyword evidence="9" id="KW-1185">Reference proteome</keyword>
<feature type="transmembrane region" description="Helical" evidence="6">
    <location>
        <begin position="101"/>
        <end position="121"/>
    </location>
</feature>
<evidence type="ECO:0000256" key="3">
    <source>
        <dbReference type="ARBA" id="ARBA00022989"/>
    </source>
</evidence>
<dbReference type="EMBL" id="JBHTAJ010000007">
    <property type="protein sequence ID" value="MFC7179020.1"/>
    <property type="molecule type" value="Genomic_DNA"/>
</dbReference>
<reference evidence="9" key="1">
    <citation type="journal article" date="2019" name="Int. J. Syst. Evol. Microbiol.">
        <title>The Global Catalogue of Microorganisms (GCM) 10K type strain sequencing project: providing services to taxonomists for standard genome sequencing and annotation.</title>
        <authorList>
            <consortium name="The Broad Institute Genomics Platform"/>
            <consortium name="The Broad Institute Genome Sequencing Center for Infectious Disease"/>
            <person name="Wu L."/>
            <person name="Ma J."/>
        </authorList>
    </citation>
    <scope>NUCLEOTIDE SEQUENCE [LARGE SCALE GENOMIC DNA]</scope>
    <source>
        <strain evidence="9">CGMCC 1.12859</strain>
    </source>
</reference>
<evidence type="ECO:0000256" key="4">
    <source>
        <dbReference type="ARBA" id="ARBA00023136"/>
    </source>
</evidence>
<feature type="transmembrane region" description="Helical" evidence="6">
    <location>
        <begin position="20"/>
        <end position="40"/>
    </location>
</feature>
<sequence length="250" mass="26189">MTGTMQFASAGPSPLWYATRAGGTVALVLLTATLVLGIAAGGRYAPKRIARFEIGALHRNLSLLTLAFLGLHIATAIADPFVHLTWLDAVVPFASSYRPLWLGLGALALDLLLAVLVTSAVRLRIGRRAWKAVHWLAYAVWPLALFHGAGTGTDTRLTLQLGLTAGCLTAVVAAVWWRLVRAGPGHRAGRIWAALSAAAVPALVVALLAAGPARTGWAHHGGTIERPGTVATDHRTAGDDGADVDRGDDQ</sequence>
<evidence type="ECO:0000256" key="2">
    <source>
        <dbReference type="ARBA" id="ARBA00022692"/>
    </source>
</evidence>
<feature type="transmembrane region" description="Helical" evidence="6">
    <location>
        <begin position="61"/>
        <end position="81"/>
    </location>
</feature>
<proteinExistence type="predicted"/>
<accession>A0ABW2FTR3</accession>
<feature type="compositionally biased region" description="Basic and acidic residues" evidence="5">
    <location>
        <begin position="232"/>
        <end position="250"/>
    </location>
</feature>
<dbReference type="Pfam" id="PF01794">
    <property type="entry name" value="Ferric_reduct"/>
    <property type="match status" value="1"/>
</dbReference>